<name>A0ABQ9G0S7_9NEOP</name>
<accession>A0ABQ9G0S7</accession>
<comment type="caution">
    <text evidence="1">The sequence shown here is derived from an EMBL/GenBank/DDBJ whole genome shotgun (WGS) entry which is preliminary data.</text>
</comment>
<evidence type="ECO:0000313" key="1">
    <source>
        <dbReference type="EMBL" id="KAJ8866093.1"/>
    </source>
</evidence>
<gene>
    <name evidence="1" type="ORF">PR048_033617</name>
</gene>
<evidence type="ECO:0000313" key="2">
    <source>
        <dbReference type="Proteomes" id="UP001159363"/>
    </source>
</evidence>
<proteinExistence type="predicted"/>
<organism evidence="1 2">
    <name type="scientific">Dryococelus australis</name>
    <dbReference type="NCBI Taxonomy" id="614101"/>
    <lineage>
        <taxon>Eukaryota</taxon>
        <taxon>Metazoa</taxon>
        <taxon>Ecdysozoa</taxon>
        <taxon>Arthropoda</taxon>
        <taxon>Hexapoda</taxon>
        <taxon>Insecta</taxon>
        <taxon>Pterygota</taxon>
        <taxon>Neoptera</taxon>
        <taxon>Polyneoptera</taxon>
        <taxon>Phasmatodea</taxon>
        <taxon>Verophasmatodea</taxon>
        <taxon>Anareolatae</taxon>
        <taxon>Phasmatidae</taxon>
        <taxon>Eurycanthinae</taxon>
        <taxon>Dryococelus</taxon>
    </lineage>
</organism>
<dbReference type="EMBL" id="JARBHB010000017">
    <property type="protein sequence ID" value="KAJ8866093.1"/>
    <property type="molecule type" value="Genomic_DNA"/>
</dbReference>
<keyword evidence="2" id="KW-1185">Reference proteome</keyword>
<dbReference type="Proteomes" id="UP001159363">
    <property type="component" value="Chromosome 16"/>
</dbReference>
<reference evidence="1 2" key="1">
    <citation type="submission" date="2023-02" db="EMBL/GenBank/DDBJ databases">
        <title>LHISI_Scaffold_Assembly.</title>
        <authorList>
            <person name="Stuart O.P."/>
            <person name="Cleave R."/>
            <person name="Magrath M.J.L."/>
            <person name="Mikheyev A.S."/>
        </authorList>
    </citation>
    <scope>NUCLEOTIDE SEQUENCE [LARGE SCALE GENOMIC DNA]</scope>
    <source>
        <strain evidence="1">Daus_M_001</strain>
        <tissue evidence="1">Leg muscle</tissue>
    </source>
</reference>
<sequence length="150" mass="16114">MADLKSPPFNDIKRPEEVVRMAMNDSLKFAVLIGLIEVGQVSNREVVNTVLHLRIQWYARDGPCRSNLVVGGGGGGGGGWSDVLPVMNRRSLVGRGGVGVSKRVGGAVSNPSLGKHLKPRREQYPLCQAAGRSLRRAQVAVPCCRLSSLQ</sequence>
<protein>
    <recommendedName>
        <fullName evidence="3">Neurobeachin</fullName>
    </recommendedName>
</protein>
<evidence type="ECO:0008006" key="3">
    <source>
        <dbReference type="Google" id="ProtNLM"/>
    </source>
</evidence>